<evidence type="ECO:0000256" key="2">
    <source>
        <dbReference type="SAM" id="SignalP"/>
    </source>
</evidence>
<dbReference type="EMBL" id="LT629690">
    <property type="protein sequence ID" value="SDF36661.1"/>
    <property type="molecule type" value="Genomic_DNA"/>
</dbReference>
<dbReference type="Proteomes" id="UP000182427">
    <property type="component" value="Chromosome I"/>
</dbReference>
<name>A0A1G7KHU0_9BACT</name>
<feature type="signal peptide" evidence="2">
    <location>
        <begin position="1"/>
        <end position="28"/>
    </location>
</feature>
<feature type="compositionally biased region" description="Low complexity" evidence="1">
    <location>
        <begin position="894"/>
        <end position="915"/>
    </location>
</feature>
<evidence type="ECO:0000313" key="3">
    <source>
        <dbReference type="EMBL" id="SDF36661.1"/>
    </source>
</evidence>
<evidence type="ECO:0000256" key="1">
    <source>
        <dbReference type="SAM" id="MobiDB-lite"/>
    </source>
</evidence>
<dbReference type="AlphaFoldDB" id="A0A1G7KHU0"/>
<feature type="region of interest" description="Disordered" evidence="1">
    <location>
        <begin position="868"/>
        <end position="915"/>
    </location>
</feature>
<feature type="compositionally biased region" description="Basic and acidic residues" evidence="1">
    <location>
        <begin position="413"/>
        <end position="424"/>
    </location>
</feature>
<accession>A0A1G7KHU0</accession>
<reference evidence="4" key="1">
    <citation type="submission" date="2016-10" db="EMBL/GenBank/DDBJ databases">
        <authorList>
            <person name="Varghese N."/>
            <person name="Submissions S."/>
        </authorList>
    </citation>
    <scope>NUCLEOTIDE SEQUENCE [LARGE SCALE GENOMIC DNA]</scope>
    <source>
        <strain evidence="4">GAS232</strain>
    </source>
</reference>
<feature type="compositionally biased region" description="Polar residues" evidence="1">
    <location>
        <begin position="425"/>
        <end position="434"/>
    </location>
</feature>
<dbReference type="PROSITE" id="PS51257">
    <property type="entry name" value="PROKAR_LIPOPROTEIN"/>
    <property type="match status" value="1"/>
</dbReference>
<keyword evidence="2" id="KW-0732">Signal</keyword>
<gene>
    <name evidence="3" type="ORF">SAMN05444167_2188</name>
</gene>
<sequence length="915" mass="96335">MSQRLKRRFRLGVRIALHLAAVAVSCAAAMGQAASRFDLTGPSISVHVQRGEQSLPIAMVPNLQAGDKLTIHADLPRTQSVRMILIVAFLRGSTNPPPDNWFTELKTWDKRFAEGVTVAVPQEAQQALIFLAPETGGDFSTLKSAVTGRPGTFVRASQDLNEASFEQARIERYMQALQRVSEGSSDQLLDHSKKLAATLNLKPNDDCFKKPADQQMACLRQTGTQLLLDDGHGQTLASALTSGDTANLIGAVAGTPMATANGAGMYSAYVGTVIDLVRLMSGIHTAHFQYIPAIAFPDEESLNLRLNTAPSFHNPKSVIVVALPAIQSSVAPPLRLQDVAHVSCLLQPRMVLPLEGAPLVYATSFAHDLHLHLNDGATLNGKTDLPLIADAFEGGLMLTEARGRKPLPVAAPEARDADASHEKPASQSAPDTTTTMPLIADKDGPMQITGTLQGMWGFDTFSGVTVPLQRLPGGGWTAAEQSDLFTGRENQLRLHADGTACASTIALDQGGHDSPLKWKQAADRKNVLQVSVPLEKAAPGSVHLLVKQFGTPDVEKVAVTAYSDKTRLEAIRIHAGDTAAMLAGTGLGGIVSVKIAGSDYKPSPDGPSADGKSLQLVREQGKQLADTHTKPVAFISGDSGTAEAKLADGRTLPVSYSVDTARPALDLLRKTLKADSGSGIPLTLSSEDAIPLNAKLTLALRSRFPERFPRSEKIEVALTDGSLKATLSLADGSVVLQDSHTALAFLTPAKTFGPSAFGPIQVRAVGNDGTTGDWIPLGTLVRTPVITGVTCTRATPKEDPNDPGCQINGKDLYLLGSVATDNSFQNETEVPLGFAGDSISVPRPADNHTLYLKLRDDPDVVSTVTAIVPPSPRRSATPASATTAPATTPPANGPQPDAAIPQAAATPGPAGAAQQ</sequence>
<keyword evidence="4" id="KW-1185">Reference proteome</keyword>
<protein>
    <submittedName>
        <fullName evidence="3">Uncharacterized protein</fullName>
    </submittedName>
</protein>
<feature type="region of interest" description="Disordered" evidence="1">
    <location>
        <begin position="404"/>
        <end position="434"/>
    </location>
</feature>
<feature type="compositionally biased region" description="Low complexity" evidence="1">
    <location>
        <begin position="873"/>
        <end position="886"/>
    </location>
</feature>
<proteinExistence type="predicted"/>
<feature type="chain" id="PRO_5009241663" evidence="2">
    <location>
        <begin position="29"/>
        <end position="915"/>
    </location>
</feature>
<evidence type="ECO:0000313" key="4">
    <source>
        <dbReference type="Proteomes" id="UP000182427"/>
    </source>
</evidence>
<organism evidence="3 4">
    <name type="scientific">Terriglobus roseus</name>
    <dbReference type="NCBI Taxonomy" id="392734"/>
    <lineage>
        <taxon>Bacteria</taxon>
        <taxon>Pseudomonadati</taxon>
        <taxon>Acidobacteriota</taxon>
        <taxon>Terriglobia</taxon>
        <taxon>Terriglobales</taxon>
        <taxon>Acidobacteriaceae</taxon>
        <taxon>Terriglobus</taxon>
    </lineage>
</organism>